<reference evidence="1 2" key="1">
    <citation type="journal article" date="2019" name="Int. J. Syst. Evol. Microbiol.">
        <title>The Global Catalogue of Microorganisms (GCM) 10K type strain sequencing project: providing services to taxonomists for standard genome sequencing and annotation.</title>
        <authorList>
            <consortium name="The Broad Institute Genomics Platform"/>
            <consortium name="The Broad Institute Genome Sequencing Center for Infectious Disease"/>
            <person name="Wu L."/>
            <person name="Ma J."/>
        </authorList>
    </citation>
    <scope>NUCLEOTIDE SEQUENCE [LARGE SCALE GENOMIC DNA]</scope>
    <source>
        <strain evidence="1 2">JCM 10367</strain>
    </source>
</reference>
<dbReference type="Proteomes" id="UP001500724">
    <property type="component" value="Unassembled WGS sequence"/>
</dbReference>
<name>A0ABN1HW66_9ACTN</name>
<keyword evidence="2" id="KW-1185">Reference proteome</keyword>
<dbReference type="EMBL" id="BAAAGU010000093">
    <property type="protein sequence ID" value="GAA0670429.1"/>
    <property type="molecule type" value="Genomic_DNA"/>
</dbReference>
<organism evidence="1 2">
    <name type="scientific">Streptomyces thermocarboxydovorans</name>
    <dbReference type="NCBI Taxonomy" id="59298"/>
    <lineage>
        <taxon>Bacteria</taxon>
        <taxon>Bacillati</taxon>
        <taxon>Actinomycetota</taxon>
        <taxon>Actinomycetes</taxon>
        <taxon>Kitasatosporales</taxon>
        <taxon>Streptomycetaceae</taxon>
        <taxon>Streptomyces</taxon>
    </lineage>
</organism>
<comment type="caution">
    <text evidence="1">The sequence shown here is derived from an EMBL/GenBank/DDBJ whole genome shotgun (WGS) entry which is preliminary data.</text>
</comment>
<gene>
    <name evidence="1" type="ORF">GCM10009535_57780</name>
</gene>
<evidence type="ECO:0000313" key="2">
    <source>
        <dbReference type="Proteomes" id="UP001500724"/>
    </source>
</evidence>
<proteinExistence type="predicted"/>
<sequence length="65" mass="7868">MPARIRPWEEWMDGEVHTIHRGMDFQKEPVEMAKSIRFHARYHDMKAKARVEGDSVIFQFLHEEE</sequence>
<accession>A0ABN1HW66</accession>
<evidence type="ECO:0000313" key="1">
    <source>
        <dbReference type="EMBL" id="GAA0670429.1"/>
    </source>
</evidence>
<protein>
    <submittedName>
        <fullName evidence="1">Uncharacterized protein</fullName>
    </submittedName>
</protein>